<dbReference type="EMBL" id="KC333654">
    <property type="protein sequence ID" value="AGE94088.1"/>
    <property type="molecule type" value="Genomic_DNA"/>
</dbReference>
<geneLocation type="mitochondrion" evidence="2"/>
<dbReference type="AlphaFoldDB" id="A0A1L1VRQ5"/>
<evidence type="ECO:0000256" key="1">
    <source>
        <dbReference type="SAM" id="Phobius"/>
    </source>
</evidence>
<keyword evidence="1" id="KW-0812">Transmembrane</keyword>
<keyword evidence="1" id="KW-1133">Transmembrane helix</keyword>
<feature type="transmembrane region" description="Helical" evidence="1">
    <location>
        <begin position="12"/>
        <end position="34"/>
    </location>
</feature>
<accession>A0A1L1VRQ5</accession>
<protein>
    <submittedName>
        <fullName evidence="2">NADH dehydrogenase subunit 3</fullName>
    </submittedName>
</protein>
<gene>
    <name evidence="2" type="primary">ND3</name>
</gene>
<organism evidence="2">
    <name type="scientific">Nilaparvata lugens</name>
    <name type="common">Brown planthopper</name>
    <dbReference type="NCBI Taxonomy" id="108931"/>
    <lineage>
        <taxon>Eukaryota</taxon>
        <taxon>Metazoa</taxon>
        <taxon>Ecdysozoa</taxon>
        <taxon>Arthropoda</taxon>
        <taxon>Hexapoda</taxon>
        <taxon>Insecta</taxon>
        <taxon>Pterygota</taxon>
        <taxon>Neoptera</taxon>
        <taxon>Paraneoptera</taxon>
        <taxon>Hemiptera</taxon>
        <taxon>Auchenorrhyncha</taxon>
        <taxon>Fulgoroidea</taxon>
        <taxon>Delphacidae</taxon>
        <taxon>Delphacinae</taxon>
        <taxon>Nilaparvata</taxon>
    </lineage>
</organism>
<keyword evidence="1" id="KW-0472">Membrane</keyword>
<feature type="transmembrane region" description="Helical" evidence="1">
    <location>
        <begin position="54"/>
        <end position="71"/>
    </location>
</feature>
<keyword evidence="2" id="KW-0496">Mitochondrion</keyword>
<evidence type="ECO:0000313" key="2">
    <source>
        <dbReference type="EMBL" id="AGE94088.1"/>
    </source>
</evidence>
<reference evidence="2" key="1">
    <citation type="submission" date="2012-12" db="EMBL/GenBank/DDBJ databases">
        <title>Intraspecific and Interspecific Variation in the Mitochondrial Genomes of Nilaparvata.</title>
        <authorList>
            <person name="Lv L."/>
            <person name="He G."/>
        </authorList>
    </citation>
    <scope>NUCLEOTIDE SEQUENCE</scope>
</reference>
<sequence>MLPIWVWILKLFLITYFIFNPLLYNCYYFYYIWYWDSYYTSNFHLYKINNSKKMIYIKYINLYINSMWSLPRMNKRNYWMI</sequence>
<name>A0A1L1VRQ5_NILLU</name>
<proteinExistence type="predicted"/>